<reference evidence="1 2" key="1">
    <citation type="journal article" date="2022" name="Nat. Plants">
        <title>Genomes of leafy and leafless Platanthera orchids illuminate the evolution of mycoheterotrophy.</title>
        <authorList>
            <person name="Li M.H."/>
            <person name="Liu K.W."/>
            <person name="Li Z."/>
            <person name="Lu H.C."/>
            <person name="Ye Q.L."/>
            <person name="Zhang D."/>
            <person name="Wang J.Y."/>
            <person name="Li Y.F."/>
            <person name="Zhong Z.M."/>
            <person name="Liu X."/>
            <person name="Yu X."/>
            <person name="Liu D.K."/>
            <person name="Tu X.D."/>
            <person name="Liu B."/>
            <person name="Hao Y."/>
            <person name="Liao X.Y."/>
            <person name="Jiang Y.T."/>
            <person name="Sun W.H."/>
            <person name="Chen J."/>
            <person name="Chen Y.Q."/>
            <person name="Ai Y."/>
            <person name="Zhai J.W."/>
            <person name="Wu S.S."/>
            <person name="Zhou Z."/>
            <person name="Hsiao Y.Y."/>
            <person name="Wu W.L."/>
            <person name="Chen Y.Y."/>
            <person name="Lin Y.F."/>
            <person name="Hsu J.L."/>
            <person name="Li C.Y."/>
            <person name="Wang Z.W."/>
            <person name="Zhao X."/>
            <person name="Zhong W.Y."/>
            <person name="Ma X.K."/>
            <person name="Ma L."/>
            <person name="Huang J."/>
            <person name="Chen G.Z."/>
            <person name="Huang M.Z."/>
            <person name="Huang L."/>
            <person name="Peng D.H."/>
            <person name="Luo Y.B."/>
            <person name="Zou S.Q."/>
            <person name="Chen S.P."/>
            <person name="Lan S."/>
            <person name="Tsai W.C."/>
            <person name="Van de Peer Y."/>
            <person name="Liu Z.J."/>
        </authorList>
    </citation>
    <scope>NUCLEOTIDE SEQUENCE [LARGE SCALE GENOMIC DNA]</scope>
    <source>
        <strain evidence="1">Lor288</strain>
    </source>
</reference>
<evidence type="ECO:0000313" key="2">
    <source>
        <dbReference type="Proteomes" id="UP001412067"/>
    </source>
</evidence>
<sequence>MVDMQFTYVVSCQQYGAQKPARKQKALEILWLMTAFRQFWEEATKNRHILEVVPGTKSKKKRMLQLTELFVLLEDFKLFLGSNGEKMKYSRSFSF</sequence>
<proteinExistence type="predicted"/>
<name>A0ABR2M539_9ASPA</name>
<dbReference type="EMBL" id="JBBWWR010000012">
    <property type="protein sequence ID" value="KAK8959163.1"/>
    <property type="molecule type" value="Genomic_DNA"/>
</dbReference>
<dbReference type="Proteomes" id="UP001412067">
    <property type="component" value="Unassembled WGS sequence"/>
</dbReference>
<organism evidence="1 2">
    <name type="scientific">Platanthera guangdongensis</name>
    <dbReference type="NCBI Taxonomy" id="2320717"/>
    <lineage>
        <taxon>Eukaryota</taxon>
        <taxon>Viridiplantae</taxon>
        <taxon>Streptophyta</taxon>
        <taxon>Embryophyta</taxon>
        <taxon>Tracheophyta</taxon>
        <taxon>Spermatophyta</taxon>
        <taxon>Magnoliopsida</taxon>
        <taxon>Liliopsida</taxon>
        <taxon>Asparagales</taxon>
        <taxon>Orchidaceae</taxon>
        <taxon>Orchidoideae</taxon>
        <taxon>Orchideae</taxon>
        <taxon>Orchidinae</taxon>
        <taxon>Platanthera</taxon>
    </lineage>
</organism>
<protein>
    <submittedName>
        <fullName evidence="1">Callose synthase 8</fullName>
    </submittedName>
</protein>
<keyword evidence="2" id="KW-1185">Reference proteome</keyword>
<gene>
    <name evidence="1" type="primary">CALS8</name>
    <name evidence="1" type="ORF">KSP40_PGU001081</name>
</gene>
<accession>A0ABR2M539</accession>
<comment type="caution">
    <text evidence="1">The sequence shown here is derived from an EMBL/GenBank/DDBJ whole genome shotgun (WGS) entry which is preliminary data.</text>
</comment>
<evidence type="ECO:0000313" key="1">
    <source>
        <dbReference type="EMBL" id="KAK8959163.1"/>
    </source>
</evidence>